<organism evidence="1 2">
    <name type="scientific">Armillaria borealis</name>
    <dbReference type="NCBI Taxonomy" id="47425"/>
    <lineage>
        <taxon>Eukaryota</taxon>
        <taxon>Fungi</taxon>
        <taxon>Dikarya</taxon>
        <taxon>Basidiomycota</taxon>
        <taxon>Agaricomycotina</taxon>
        <taxon>Agaricomycetes</taxon>
        <taxon>Agaricomycetidae</taxon>
        <taxon>Agaricales</taxon>
        <taxon>Marasmiineae</taxon>
        <taxon>Physalacriaceae</taxon>
        <taxon>Armillaria</taxon>
    </lineage>
</organism>
<evidence type="ECO:0000313" key="1">
    <source>
        <dbReference type="EMBL" id="KAK0437666.1"/>
    </source>
</evidence>
<reference evidence="1" key="1">
    <citation type="submission" date="2023-06" db="EMBL/GenBank/DDBJ databases">
        <authorList>
            <consortium name="Lawrence Berkeley National Laboratory"/>
            <person name="Ahrendt S."/>
            <person name="Sahu N."/>
            <person name="Indic B."/>
            <person name="Wong-Bajracharya J."/>
            <person name="Merenyi Z."/>
            <person name="Ke H.-M."/>
            <person name="Monk M."/>
            <person name="Kocsube S."/>
            <person name="Drula E."/>
            <person name="Lipzen A."/>
            <person name="Balint B."/>
            <person name="Henrissat B."/>
            <person name="Andreopoulos B."/>
            <person name="Martin F.M."/>
            <person name="Harder C.B."/>
            <person name="Rigling D."/>
            <person name="Ford K.L."/>
            <person name="Foster G.D."/>
            <person name="Pangilinan J."/>
            <person name="Papanicolaou A."/>
            <person name="Barry K."/>
            <person name="LaButti K."/>
            <person name="Viragh M."/>
            <person name="Koriabine M."/>
            <person name="Yan M."/>
            <person name="Riley R."/>
            <person name="Champramary S."/>
            <person name="Plett K.L."/>
            <person name="Tsai I.J."/>
            <person name="Slot J."/>
            <person name="Sipos G."/>
            <person name="Plett J."/>
            <person name="Nagy L.G."/>
            <person name="Grigoriev I.V."/>
        </authorList>
    </citation>
    <scope>NUCLEOTIDE SEQUENCE</scope>
    <source>
        <strain evidence="1">FPL87.14</strain>
    </source>
</reference>
<gene>
    <name evidence="1" type="ORF">EV421DRAFT_1738899</name>
</gene>
<sequence length="161" mass="18165">MLQRLRRGQAITRISPWSGKVACYRALRYEQRGKEVKSITSTSSRQDVWHVRFDVYKPGRVAVGVLLPSFLLPNLGNLRHTPHLEAPSGCDATYWFSSDTSTSQRWSQLSNLPKTIGPQEHQLGHFLTLVLKSNTVDKAKKHAMSHEGSLFFRGSTVLNFG</sequence>
<name>A0AA39J9F3_9AGAR</name>
<keyword evidence="2" id="KW-1185">Reference proteome</keyword>
<proteinExistence type="predicted"/>
<evidence type="ECO:0000313" key="2">
    <source>
        <dbReference type="Proteomes" id="UP001175226"/>
    </source>
</evidence>
<dbReference type="Proteomes" id="UP001175226">
    <property type="component" value="Unassembled WGS sequence"/>
</dbReference>
<dbReference type="AlphaFoldDB" id="A0AA39J9F3"/>
<accession>A0AA39J9F3</accession>
<comment type="caution">
    <text evidence="1">The sequence shown here is derived from an EMBL/GenBank/DDBJ whole genome shotgun (WGS) entry which is preliminary data.</text>
</comment>
<dbReference type="EMBL" id="JAUEPT010000047">
    <property type="protein sequence ID" value="KAK0437666.1"/>
    <property type="molecule type" value="Genomic_DNA"/>
</dbReference>
<protein>
    <submittedName>
        <fullName evidence="1">Uncharacterized protein</fullName>
    </submittedName>
</protein>